<dbReference type="eggNOG" id="COG0367">
    <property type="taxonomic scope" value="Bacteria"/>
</dbReference>
<comment type="similarity">
    <text evidence="2">Belongs to the asparagine synthetase family.</text>
</comment>
<dbReference type="InterPro" id="IPR001962">
    <property type="entry name" value="Asn_synthase"/>
</dbReference>
<dbReference type="KEGG" id="mgm:Mmc1_0216"/>
<keyword evidence="4 9" id="KW-0547">Nucleotide-binding</keyword>
<evidence type="ECO:0000256" key="9">
    <source>
        <dbReference type="PIRSR" id="PIRSR001589-2"/>
    </source>
</evidence>
<evidence type="ECO:0000259" key="10">
    <source>
        <dbReference type="PROSITE" id="PS51278"/>
    </source>
</evidence>
<reference evidence="12" key="1">
    <citation type="journal article" date="2009" name="Appl. Environ. Microbiol.">
        <title>Complete genome sequence of the chemolithoautotrophic marine magnetotactic coccus strain MC-1.</title>
        <authorList>
            <person name="Schubbe S."/>
            <person name="Williams T.J."/>
            <person name="Xie G."/>
            <person name="Kiss H.E."/>
            <person name="Brettin T.S."/>
            <person name="Martinez D."/>
            <person name="Ross C.A."/>
            <person name="Schuler D."/>
            <person name="Cox B.L."/>
            <person name="Nealson K.H."/>
            <person name="Bazylinski D.A."/>
        </authorList>
    </citation>
    <scope>NUCLEOTIDE SEQUENCE [LARGE SCALE GENOMIC DNA]</scope>
    <source>
        <strain evidence="12">ATCC BAA-1437 / JCM 17883 / MC-1</strain>
    </source>
</reference>
<dbReference type="Gene3D" id="3.40.50.620">
    <property type="entry name" value="HUPs"/>
    <property type="match status" value="1"/>
</dbReference>
<evidence type="ECO:0000256" key="4">
    <source>
        <dbReference type="ARBA" id="ARBA00022741"/>
    </source>
</evidence>
<dbReference type="Pfam" id="PF00733">
    <property type="entry name" value="Asn_synthase"/>
    <property type="match status" value="1"/>
</dbReference>
<evidence type="ECO:0000256" key="8">
    <source>
        <dbReference type="PIRSR" id="PIRSR001589-1"/>
    </source>
</evidence>
<reference evidence="11 12" key="2">
    <citation type="journal article" date="2012" name="Int. J. Syst. Evol. Microbiol.">
        <title>Magnetococcus marinus gen. nov., sp. nov., a marine, magnetotactic bacterium that represents a novel lineage (Magnetococcaceae fam. nov.; Magnetococcales ord. nov.) at the base of the Alphaproteobacteria.</title>
        <authorList>
            <person name="Bazylinski D.A."/>
            <person name="Williams T.J."/>
            <person name="Lefevre C.T."/>
            <person name="Berg R.J."/>
            <person name="Zhang C.L."/>
            <person name="Bowser S.S."/>
            <person name="Dean A.J."/>
            <person name="Beveridge T.J."/>
        </authorList>
    </citation>
    <scope>NUCLEOTIDE SEQUENCE [LARGE SCALE GENOMIC DNA]</scope>
    <source>
        <strain evidence="12">ATCC BAA-1437 / JCM 17883 / MC-1</strain>
    </source>
</reference>
<feature type="domain" description="Glutamine amidotransferase type-2" evidence="10">
    <location>
        <begin position="2"/>
        <end position="214"/>
    </location>
</feature>
<evidence type="ECO:0000256" key="6">
    <source>
        <dbReference type="ARBA" id="ARBA00022962"/>
    </source>
</evidence>
<evidence type="ECO:0000313" key="11">
    <source>
        <dbReference type="EMBL" id="ABK42743.1"/>
    </source>
</evidence>
<dbReference type="NCBIfam" id="TIGR03104">
    <property type="entry name" value="trio_amidotrans"/>
    <property type="match status" value="1"/>
</dbReference>
<dbReference type="InterPro" id="IPR033738">
    <property type="entry name" value="AsnB_N"/>
</dbReference>
<sequence>MCGICGVMYFQPQTPQPAMLEKMVEKLHQRGPDGGGIEIDGQLGLGHRRLKVIDLSENGHQPMQDDALGLTIVFNGCIYNYQALRQSLLELGYSFFSTSDTEVILKAYHAWGWQCVQRFNGMFAFAIYERQSGRVVLARDRLGIKPLYIHQDKSHLRFASSIPSLLAGGGITTTLDPIALHHFLSFHSVVPAPRTLLQQVQKLPPATVRIVEKNGSETNHTYWNLQMGPQAGDAERTEAEWQQLLDQALRAAVSRRLVADVPVGLLLSGGLDSSLMAGLLVESGQLSRGGLSTFSIGFEQAGGEEGDEFQYSDIVAAHFGTDHHKIFIETNNLPELLRETVRAMSEPMVSHDAVGFYLLSREVAKHVKVVQSGQGADEVFAGYHWYPKVDAGQDAFQDYRKAFFDRSHEECCEMVHRDIAAAWQQDYSSAFVESWFAHPHSGTAAVDKALHLDQNIMLVDDPVKRVDNMTMAWGLEARVPFLDHELVELAARIPGHLKLQQGGKGILKEVARPIIPHAVIDRAKGYFPVPALKHMDGPVLKLAKEVLTSPRATQRGLIQPSYINRLLDHPTQHITPLHGSKLWQLTLLELWLQTHDIH</sequence>
<keyword evidence="11" id="KW-0436">Ligase</keyword>
<evidence type="ECO:0000256" key="7">
    <source>
        <dbReference type="ARBA" id="ARBA00048741"/>
    </source>
</evidence>
<feature type="binding site" evidence="9">
    <location>
        <position position="296"/>
    </location>
    <ligand>
        <name>ATP</name>
        <dbReference type="ChEBI" id="CHEBI:30616"/>
    </ligand>
</feature>
<dbReference type="RefSeq" id="WP_011711916.1">
    <property type="nucleotide sequence ID" value="NC_008576.1"/>
</dbReference>
<feature type="active site" description="For GATase activity" evidence="8">
    <location>
        <position position="2"/>
    </location>
</feature>
<dbReference type="InterPro" id="IPR029055">
    <property type="entry name" value="Ntn_hydrolases_N"/>
</dbReference>
<feature type="binding site" evidence="9">
    <location>
        <begin position="372"/>
        <end position="373"/>
    </location>
    <ligand>
        <name>ATP</name>
        <dbReference type="ChEBI" id="CHEBI:30616"/>
    </ligand>
</feature>
<dbReference type="CDD" id="cd01991">
    <property type="entry name" value="Asn_synthase_B_C"/>
    <property type="match status" value="1"/>
</dbReference>
<dbReference type="InterPro" id="IPR051786">
    <property type="entry name" value="ASN_synthetase/amidase"/>
</dbReference>
<dbReference type="InterPro" id="IPR014729">
    <property type="entry name" value="Rossmann-like_a/b/a_fold"/>
</dbReference>
<evidence type="ECO:0000313" key="12">
    <source>
        <dbReference type="Proteomes" id="UP000002586"/>
    </source>
</evidence>
<dbReference type="PIRSF" id="PIRSF001589">
    <property type="entry name" value="Asn_synthetase_glu-h"/>
    <property type="match status" value="1"/>
</dbReference>
<keyword evidence="8" id="KW-0028">Amino-acid biosynthesis</keyword>
<feature type="binding site" evidence="9">
    <location>
        <position position="266"/>
    </location>
    <ligand>
        <name>ATP</name>
        <dbReference type="ChEBI" id="CHEBI:30616"/>
    </ligand>
</feature>
<proteinExistence type="inferred from homology"/>
<keyword evidence="5 9" id="KW-0067">ATP-binding</keyword>
<dbReference type="Pfam" id="PF13537">
    <property type="entry name" value="GATase_7"/>
    <property type="match status" value="1"/>
</dbReference>
<dbReference type="HOGENOM" id="CLU_014658_3_1_5"/>
<protein>
    <recommendedName>
        <fullName evidence="3">asparagine synthase (glutamine-hydrolyzing)</fullName>
        <ecNumber evidence="3">6.3.5.4</ecNumber>
    </recommendedName>
</protein>
<keyword evidence="6 8" id="KW-0315">Glutamine amidotransferase</keyword>
<dbReference type="EMBL" id="CP000471">
    <property type="protein sequence ID" value="ABK42743.1"/>
    <property type="molecule type" value="Genomic_DNA"/>
</dbReference>
<dbReference type="GO" id="GO:0005829">
    <property type="term" value="C:cytosol"/>
    <property type="evidence" value="ECO:0007669"/>
    <property type="project" value="TreeGrafter"/>
</dbReference>
<dbReference type="InterPro" id="IPR017932">
    <property type="entry name" value="GATase_2_dom"/>
</dbReference>
<organism evidence="11 12">
    <name type="scientific">Magnetococcus marinus (strain ATCC BAA-1437 / JCM 17883 / MC-1)</name>
    <dbReference type="NCBI Taxonomy" id="156889"/>
    <lineage>
        <taxon>Bacteria</taxon>
        <taxon>Pseudomonadati</taxon>
        <taxon>Pseudomonadota</taxon>
        <taxon>Magnetococcia</taxon>
        <taxon>Magnetococcales</taxon>
        <taxon>Magnetococcaceae</taxon>
        <taxon>Magnetococcus</taxon>
    </lineage>
</organism>
<dbReference type="EC" id="6.3.5.4" evidence="3"/>
<dbReference type="InterPro" id="IPR006426">
    <property type="entry name" value="Asn_synth_AEB"/>
</dbReference>
<keyword evidence="8" id="KW-0061">Asparagine biosynthesis</keyword>
<evidence type="ECO:0000256" key="5">
    <source>
        <dbReference type="ARBA" id="ARBA00022840"/>
    </source>
</evidence>
<gene>
    <name evidence="11" type="ordered locus">Mmc1_0216</name>
</gene>
<dbReference type="AlphaFoldDB" id="A0L450"/>
<accession>A0L450</accession>
<name>A0L450_MAGMM</name>
<evidence type="ECO:0000256" key="3">
    <source>
        <dbReference type="ARBA" id="ARBA00012737"/>
    </source>
</evidence>
<dbReference type="GO" id="GO:0004066">
    <property type="term" value="F:asparagine synthase (glutamine-hydrolyzing) activity"/>
    <property type="evidence" value="ECO:0007669"/>
    <property type="project" value="UniProtKB-EC"/>
</dbReference>
<dbReference type="GO" id="GO:0006529">
    <property type="term" value="P:asparagine biosynthetic process"/>
    <property type="evidence" value="ECO:0007669"/>
    <property type="project" value="UniProtKB-KW"/>
</dbReference>
<dbReference type="PANTHER" id="PTHR43284:SF1">
    <property type="entry name" value="ASPARAGINE SYNTHETASE"/>
    <property type="match status" value="1"/>
</dbReference>
<dbReference type="NCBIfam" id="TIGR01536">
    <property type="entry name" value="asn_synth_AEB"/>
    <property type="match status" value="1"/>
</dbReference>
<evidence type="ECO:0000256" key="2">
    <source>
        <dbReference type="ARBA" id="ARBA00005752"/>
    </source>
</evidence>
<comment type="catalytic activity">
    <reaction evidence="7">
        <text>L-aspartate + L-glutamine + ATP + H2O = L-asparagine + L-glutamate + AMP + diphosphate + H(+)</text>
        <dbReference type="Rhea" id="RHEA:12228"/>
        <dbReference type="ChEBI" id="CHEBI:15377"/>
        <dbReference type="ChEBI" id="CHEBI:15378"/>
        <dbReference type="ChEBI" id="CHEBI:29985"/>
        <dbReference type="ChEBI" id="CHEBI:29991"/>
        <dbReference type="ChEBI" id="CHEBI:30616"/>
        <dbReference type="ChEBI" id="CHEBI:33019"/>
        <dbReference type="ChEBI" id="CHEBI:58048"/>
        <dbReference type="ChEBI" id="CHEBI:58359"/>
        <dbReference type="ChEBI" id="CHEBI:456215"/>
        <dbReference type="EC" id="6.3.5.4"/>
    </reaction>
</comment>
<dbReference type="InterPro" id="IPR017535">
    <property type="entry name" value="Asparagine_synth"/>
</dbReference>
<dbReference type="SUPFAM" id="SSF56235">
    <property type="entry name" value="N-terminal nucleophile aminohydrolases (Ntn hydrolases)"/>
    <property type="match status" value="1"/>
</dbReference>
<feature type="binding site" evidence="9">
    <location>
        <position position="100"/>
    </location>
    <ligand>
        <name>L-glutamine</name>
        <dbReference type="ChEBI" id="CHEBI:58359"/>
    </ligand>
</feature>
<dbReference type="Gene3D" id="3.60.20.10">
    <property type="entry name" value="Glutamine Phosphoribosylpyrophosphate, subunit 1, domain 1"/>
    <property type="match status" value="1"/>
</dbReference>
<dbReference type="PROSITE" id="PS51278">
    <property type="entry name" value="GATASE_TYPE_2"/>
    <property type="match status" value="1"/>
</dbReference>
<comment type="pathway">
    <text evidence="1">Amino-acid biosynthesis; L-asparagine biosynthesis; L-asparagine from L-aspartate (L-Gln route): step 1/1.</text>
</comment>
<dbReference type="OrthoDB" id="9763290at2"/>
<dbReference type="Proteomes" id="UP000002586">
    <property type="component" value="Chromosome"/>
</dbReference>
<dbReference type="STRING" id="156889.Mmc1_0216"/>
<dbReference type="SUPFAM" id="SSF52402">
    <property type="entry name" value="Adenine nucleotide alpha hydrolases-like"/>
    <property type="match status" value="1"/>
</dbReference>
<evidence type="ECO:0000256" key="1">
    <source>
        <dbReference type="ARBA" id="ARBA00005187"/>
    </source>
</evidence>
<dbReference type="CDD" id="cd00712">
    <property type="entry name" value="AsnB"/>
    <property type="match status" value="1"/>
</dbReference>
<dbReference type="GO" id="GO:0005524">
    <property type="term" value="F:ATP binding"/>
    <property type="evidence" value="ECO:0007669"/>
    <property type="project" value="UniProtKB-KW"/>
</dbReference>
<dbReference type="PANTHER" id="PTHR43284">
    <property type="entry name" value="ASPARAGINE SYNTHETASE (GLUTAMINE-HYDROLYZING)"/>
    <property type="match status" value="1"/>
</dbReference>
<keyword evidence="12" id="KW-1185">Reference proteome</keyword>